<comment type="caution">
    <text evidence="9">The sequence shown here is derived from an EMBL/GenBank/DDBJ whole genome shotgun (WGS) entry which is preliminary data.</text>
</comment>
<evidence type="ECO:0000256" key="2">
    <source>
        <dbReference type="ARBA" id="ARBA00022475"/>
    </source>
</evidence>
<gene>
    <name evidence="9" type="ORF">E5342_14135</name>
</gene>
<dbReference type="SUPFAM" id="SSF52540">
    <property type="entry name" value="P-loop containing nucleoside triphosphate hydrolases"/>
    <property type="match status" value="1"/>
</dbReference>
<organism evidence="9 10">
    <name type="scientific">Parabacteroides distasonis</name>
    <dbReference type="NCBI Taxonomy" id="823"/>
    <lineage>
        <taxon>Bacteria</taxon>
        <taxon>Pseudomonadati</taxon>
        <taxon>Bacteroidota</taxon>
        <taxon>Bacteroidia</taxon>
        <taxon>Bacteroidales</taxon>
        <taxon>Tannerellaceae</taxon>
        <taxon>Parabacteroides</taxon>
    </lineage>
</organism>
<evidence type="ECO:0000313" key="10">
    <source>
        <dbReference type="Proteomes" id="UP000310032"/>
    </source>
</evidence>
<dbReference type="AlphaFoldDB" id="A0A4S2EIV1"/>
<reference evidence="9 10" key="1">
    <citation type="submission" date="2019-04" db="EMBL/GenBank/DDBJ databases">
        <title>Microbes associate with the intestines of laboratory mice.</title>
        <authorList>
            <person name="Navarre W."/>
            <person name="Wong E."/>
            <person name="Huang K."/>
            <person name="Tropini C."/>
            <person name="Ng K."/>
            <person name="Yu B."/>
        </authorList>
    </citation>
    <scope>NUCLEOTIDE SEQUENCE [LARGE SCALE GENOMIC DNA]</scope>
    <source>
        <strain evidence="9 10">NM39_I3</strain>
    </source>
</reference>
<dbReference type="EMBL" id="SRYM01000046">
    <property type="protein sequence ID" value="TGY55605.1"/>
    <property type="molecule type" value="Genomic_DNA"/>
</dbReference>
<evidence type="ECO:0000259" key="8">
    <source>
        <dbReference type="Pfam" id="PF12696"/>
    </source>
</evidence>
<evidence type="ECO:0000256" key="3">
    <source>
        <dbReference type="ARBA" id="ARBA00022692"/>
    </source>
</evidence>
<keyword evidence="3 7" id="KW-0812">Transmembrane</keyword>
<evidence type="ECO:0000256" key="1">
    <source>
        <dbReference type="ARBA" id="ARBA00004651"/>
    </source>
</evidence>
<evidence type="ECO:0000256" key="4">
    <source>
        <dbReference type="ARBA" id="ARBA00022989"/>
    </source>
</evidence>
<dbReference type="InterPro" id="IPR032689">
    <property type="entry name" value="TraG-D_C"/>
</dbReference>
<proteinExistence type="predicted"/>
<evidence type="ECO:0000313" key="9">
    <source>
        <dbReference type="EMBL" id="TGY55605.1"/>
    </source>
</evidence>
<keyword evidence="5 7" id="KW-0472">Membrane</keyword>
<evidence type="ECO:0000256" key="7">
    <source>
        <dbReference type="SAM" id="Phobius"/>
    </source>
</evidence>
<sequence length="478" mass="54401">MMLYIIIGVVVLLAIIVIVLFIPSGEKKNPQKEGYKFELLADGGRRITFTDPFDNFLVYGGANSGKTKSVGKPLLEQYIKAHFAMFIYDYKDFDLTKTANHLVLKHNYPYEFYRISFTDMEQTHRTNPIRPSIVGDESLFLQLMDDLLTAYQGKDSKRDEWFNGALGILRGVSIRFFNDYPDLCTIPHIANYICSAGAARITTFLEATHQSRALAGAFLDAKDSPKTQSSYLSSLTNYLSTLANNKKVCYVLSGNDFDFNLIDPDRPKILSVANAYQIEGLISPVIALMLSISSRRFTLNNKIPFLYFLDEATTFRIPDFEKLPSVLREYKCSFVFLTQSAAKIEKVYGKYDRSSVEANFSNQFYGRTKDIEALKSYPLVFGKEDKEKISKTRGNSKGGDSRSRTVSTQREERYDTNFFTGLQSGQFVGSAAHSNMRDFCLRFKMYSDQEEALPIIRAVLPSEIEQNYFKIIEDISHL</sequence>
<feature type="region of interest" description="Disordered" evidence="6">
    <location>
        <begin position="388"/>
        <end position="409"/>
    </location>
</feature>
<dbReference type="Pfam" id="PF12696">
    <property type="entry name" value="TraG-D_C"/>
    <property type="match status" value="1"/>
</dbReference>
<dbReference type="CDD" id="cd01127">
    <property type="entry name" value="TrwB_TraG_TraD_VirD4"/>
    <property type="match status" value="1"/>
</dbReference>
<keyword evidence="4 7" id="KW-1133">Transmembrane helix</keyword>
<dbReference type="PANTHER" id="PTHR37937">
    <property type="entry name" value="CONJUGATIVE TRANSFER: DNA TRANSPORT"/>
    <property type="match status" value="1"/>
</dbReference>
<name>A0A4S2EIV1_PARDI</name>
<feature type="transmembrane region" description="Helical" evidence="7">
    <location>
        <begin position="6"/>
        <end position="23"/>
    </location>
</feature>
<evidence type="ECO:0000256" key="6">
    <source>
        <dbReference type="SAM" id="MobiDB-lite"/>
    </source>
</evidence>
<dbReference type="PANTHER" id="PTHR37937:SF1">
    <property type="entry name" value="CONJUGATIVE TRANSFER: DNA TRANSPORT"/>
    <property type="match status" value="1"/>
</dbReference>
<dbReference type="Proteomes" id="UP000310032">
    <property type="component" value="Unassembled WGS sequence"/>
</dbReference>
<evidence type="ECO:0000256" key="5">
    <source>
        <dbReference type="ARBA" id="ARBA00023136"/>
    </source>
</evidence>
<dbReference type="InterPro" id="IPR027417">
    <property type="entry name" value="P-loop_NTPase"/>
</dbReference>
<dbReference type="GO" id="GO:0005886">
    <property type="term" value="C:plasma membrane"/>
    <property type="evidence" value="ECO:0007669"/>
    <property type="project" value="UniProtKB-SubCell"/>
</dbReference>
<feature type="domain" description="TraD/TraG TraM recognition site" evidence="8">
    <location>
        <begin position="304"/>
        <end position="411"/>
    </location>
</feature>
<comment type="subcellular location">
    <subcellularLocation>
        <location evidence="1">Cell membrane</location>
        <topology evidence="1">Multi-pass membrane protein</topology>
    </subcellularLocation>
</comment>
<accession>A0A4S2EIV1</accession>
<dbReference type="InterPro" id="IPR051539">
    <property type="entry name" value="T4SS-coupling_protein"/>
</dbReference>
<protein>
    <submittedName>
        <fullName evidence="9">Type IV secretory system conjugative DNA transfer family protein</fullName>
    </submittedName>
</protein>
<dbReference type="Gene3D" id="3.40.50.300">
    <property type="entry name" value="P-loop containing nucleotide triphosphate hydrolases"/>
    <property type="match status" value="1"/>
</dbReference>
<keyword evidence="2" id="KW-1003">Cell membrane</keyword>
<feature type="compositionally biased region" description="Basic and acidic residues" evidence="6">
    <location>
        <begin position="399"/>
        <end position="409"/>
    </location>
</feature>